<feature type="compositionally biased region" description="Acidic residues" evidence="1">
    <location>
        <begin position="287"/>
        <end position="298"/>
    </location>
</feature>
<dbReference type="PANTHER" id="PTHR47345:SF1">
    <property type="entry name" value="CUT9-INTERACTING PROTEIN SCN1"/>
    <property type="match status" value="1"/>
</dbReference>
<keyword evidence="3" id="KW-1185">Reference proteome</keyword>
<evidence type="ECO:0000256" key="1">
    <source>
        <dbReference type="SAM" id="MobiDB-lite"/>
    </source>
</evidence>
<feature type="region of interest" description="Disordered" evidence="1">
    <location>
        <begin position="190"/>
        <end position="219"/>
    </location>
</feature>
<organism evidence="2 3">
    <name type="scientific">Sporothrix curviconia</name>
    <dbReference type="NCBI Taxonomy" id="1260050"/>
    <lineage>
        <taxon>Eukaryota</taxon>
        <taxon>Fungi</taxon>
        <taxon>Dikarya</taxon>
        <taxon>Ascomycota</taxon>
        <taxon>Pezizomycotina</taxon>
        <taxon>Sordariomycetes</taxon>
        <taxon>Sordariomycetidae</taxon>
        <taxon>Ophiostomatales</taxon>
        <taxon>Ophiostomataceae</taxon>
        <taxon>Sporothrix</taxon>
    </lineage>
</organism>
<accession>A0ABP0BY12</accession>
<dbReference type="InterPro" id="IPR032466">
    <property type="entry name" value="Metal_Hydrolase"/>
</dbReference>
<feature type="region of interest" description="Disordered" evidence="1">
    <location>
        <begin position="1"/>
        <end position="27"/>
    </location>
</feature>
<gene>
    <name evidence="2" type="primary">scn1</name>
    <name evidence="2" type="ORF">SCUCBS95973_005526</name>
</gene>
<dbReference type="EMBL" id="CAWUHB010000030">
    <property type="protein sequence ID" value="CAK7224463.1"/>
    <property type="molecule type" value="Genomic_DNA"/>
</dbReference>
<dbReference type="Proteomes" id="UP001642405">
    <property type="component" value="Unassembled WGS sequence"/>
</dbReference>
<feature type="region of interest" description="Disordered" evidence="1">
    <location>
        <begin position="284"/>
        <end position="307"/>
    </location>
</feature>
<proteinExistence type="predicted"/>
<name>A0ABP0BY12_9PEZI</name>
<dbReference type="SUPFAM" id="SSF51556">
    <property type="entry name" value="Metallo-dependent hydrolases"/>
    <property type="match status" value="1"/>
</dbReference>
<dbReference type="InterPro" id="IPR001130">
    <property type="entry name" value="TatD-like"/>
</dbReference>
<evidence type="ECO:0000313" key="3">
    <source>
        <dbReference type="Proteomes" id="UP001642405"/>
    </source>
</evidence>
<reference evidence="2 3" key="1">
    <citation type="submission" date="2024-01" db="EMBL/GenBank/DDBJ databases">
        <authorList>
            <person name="Allen C."/>
            <person name="Tagirdzhanova G."/>
        </authorList>
    </citation>
    <scope>NUCLEOTIDE SEQUENCE [LARGE SCALE GENOMIC DNA]</scope>
</reference>
<dbReference type="Pfam" id="PF01026">
    <property type="entry name" value="TatD_DNase"/>
    <property type="match status" value="1"/>
</dbReference>
<sequence length="431" mass="46108">MCGQDTGSEDHAAVPLDNDPNADEAFPWDTGRVVDAHCHPTDTMASLAAIPGMGAAALTVMSTRAQDQDLVAALGKDDPKTVPAFGWHPWFSYQLHDDSGEGKGGEDLTSLEDKRRHLADVLVPKPSSLDEPASDKDKQLVAALDALAASLPAIRPLSAFIVETRQRLQDHPGALVGEIGVDKAFRVPEPATEDKASAAASSATSELGLTPGGREGRRLSPFRVQPAHQTAVLAAQLKLAAELQRPVSVHGVQAHGLLFSALAATWKEQEKKLLSHRQRHQIAGIEGLDDETSDSEDEQGAHDAPKRAKTYPPAICLHSFSGPVDMLQQYLHPAIPAAIYFSFSTAVNCSTANGCARTAEVVAACPDDRLLVESDLHVAGAAMDAALKDMYRRVCAIKKWTLAEGVAQIGRNYDAFIQKTRPKGGYETKLT</sequence>
<dbReference type="PANTHER" id="PTHR47345">
    <property type="entry name" value="CUT9-INTERACTING PROTEIN SCN1"/>
    <property type="match status" value="1"/>
</dbReference>
<evidence type="ECO:0000313" key="2">
    <source>
        <dbReference type="EMBL" id="CAK7224463.1"/>
    </source>
</evidence>
<comment type="caution">
    <text evidence="2">The sequence shown here is derived from an EMBL/GenBank/DDBJ whole genome shotgun (WGS) entry which is preliminary data.</text>
</comment>
<dbReference type="Gene3D" id="3.20.20.140">
    <property type="entry name" value="Metal-dependent hydrolases"/>
    <property type="match status" value="1"/>
</dbReference>
<dbReference type="InterPro" id="IPR053044">
    <property type="entry name" value="Metallo-hydrolase/TatD-type"/>
</dbReference>
<protein>
    <submittedName>
        <fullName evidence="2">Cut9-interacting protein scn1</fullName>
    </submittedName>
</protein>